<dbReference type="GO" id="GO:0022841">
    <property type="term" value="F:potassium ion leak channel activity"/>
    <property type="evidence" value="ECO:0007669"/>
    <property type="project" value="TreeGrafter"/>
</dbReference>
<feature type="domain" description="Potassium channel" evidence="9">
    <location>
        <begin position="50"/>
        <end position="110"/>
    </location>
</feature>
<dbReference type="Gene3D" id="1.10.287.70">
    <property type="match status" value="1"/>
</dbReference>
<evidence type="ECO:0000313" key="12">
    <source>
        <dbReference type="WBParaSite" id="SBAD_0000854201-mRNA-1"/>
    </source>
</evidence>
<evidence type="ECO:0000259" key="9">
    <source>
        <dbReference type="Pfam" id="PF07885"/>
    </source>
</evidence>
<dbReference type="WBParaSite" id="SBAD_0000854201-mRNA-1">
    <property type="protein sequence ID" value="SBAD_0000854201-mRNA-1"/>
    <property type="gene ID" value="SBAD_0000854201"/>
</dbReference>
<dbReference type="Pfam" id="PF07885">
    <property type="entry name" value="Ion_trans_2"/>
    <property type="match status" value="1"/>
</dbReference>
<dbReference type="EMBL" id="UZAM01011399">
    <property type="protein sequence ID" value="VDP15987.1"/>
    <property type="molecule type" value="Genomic_DNA"/>
</dbReference>
<accession>A0A183IX88</accession>
<gene>
    <name evidence="10" type="ORF">SBAD_LOCUS8235</name>
</gene>
<keyword evidence="7" id="KW-0407">Ion channel</keyword>
<evidence type="ECO:0000256" key="8">
    <source>
        <dbReference type="SAM" id="Phobius"/>
    </source>
</evidence>
<feature type="transmembrane region" description="Helical" evidence="8">
    <location>
        <begin position="89"/>
        <end position="107"/>
    </location>
</feature>
<keyword evidence="11" id="KW-1185">Reference proteome</keyword>
<dbReference type="SUPFAM" id="SSF81324">
    <property type="entry name" value="Voltage-gated potassium channels"/>
    <property type="match status" value="1"/>
</dbReference>
<comment type="subcellular location">
    <subcellularLocation>
        <location evidence="1">Membrane</location>
        <topology evidence="1">Multi-pass membrane protein</topology>
    </subcellularLocation>
</comment>
<evidence type="ECO:0000313" key="11">
    <source>
        <dbReference type="Proteomes" id="UP000270296"/>
    </source>
</evidence>
<dbReference type="PANTHER" id="PTHR11003">
    <property type="entry name" value="POTASSIUM CHANNEL, SUBFAMILY K"/>
    <property type="match status" value="1"/>
</dbReference>
<keyword evidence="2" id="KW-0813">Transport</keyword>
<feature type="transmembrane region" description="Helical" evidence="8">
    <location>
        <begin position="35"/>
        <end position="56"/>
    </location>
</feature>
<keyword evidence="6 8" id="KW-0472">Membrane</keyword>
<evidence type="ECO:0000256" key="2">
    <source>
        <dbReference type="ARBA" id="ARBA00022448"/>
    </source>
</evidence>
<dbReference type="PRINTS" id="PR01463">
    <property type="entry name" value="EAGCHANLFMLY"/>
</dbReference>
<evidence type="ECO:0000256" key="7">
    <source>
        <dbReference type="ARBA" id="ARBA00023303"/>
    </source>
</evidence>
<reference evidence="12" key="1">
    <citation type="submission" date="2016-06" db="UniProtKB">
        <authorList>
            <consortium name="WormBaseParasite"/>
        </authorList>
    </citation>
    <scope>IDENTIFICATION</scope>
</reference>
<dbReference type="InterPro" id="IPR003938">
    <property type="entry name" value="K_chnl_volt-dep_EAG/ELK/ERG"/>
</dbReference>
<dbReference type="OrthoDB" id="297496at2759"/>
<name>A0A183IX88_9BILA</name>
<dbReference type="InterPro" id="IPR003280">
    <property type="entry name" value="2pore_dom_K_chnl"/>
</dbReference>
<reference evidence="10 11" key="2">
    <citation type="submission" date="2018-11" db="EMBL/GenBank/DDBJ databases">
        <authorList>
            <consortium name="Pathogen Informatics"/>
        </authorList>
    </citation>
    <scope>NUCLEOTIDE SEQUENCE [LARGE SCALE GENOMIC DNA]</scope>
</reference>
<evidence type="ECO:0000256" key="5">
    <source>
        <dbReference type="ARBA" id="ARBA00023065"/>
    </source>
</evidence>
<evidence type="ECO:0000313" key="10">
    <source>
        <dbReference type="EMBL" id="VDP15987.1"/>
    </source>
</evidence>
<evidence type="ECO:0000256" key="1">
    <source>
        <dbReference type="ARBA" id="ARBA00004141"/>
    </source>
</evidence>
<evidence type="ECO:0000256" key="6">
    <source>
        <dbReference type="ARBA" id="ARBA00023136"/>
    </source>
</evidence>
<dbReference type="GO" id="GO:0015271">
    <property type="term" value="F:outward rectifier potassium channel activity"/>
    <property type="evidence" value="ECO:0007669"/>
    <property type="project" value="TreeGrafter"/>
</dbReference>
<keyword evidence="3 8" id="KW-0812">Transmembrane</keyword>
<keyword evidence="4 8" id="KW-1133">Transmembrane helix</keyword>
<dbReference type="GO" id="GO:0005886">
    <property type="term" value="C:plasma membrane"/>
    <property type="evidence" value="ECO:0007669"/>
    <property type="project" value="TreeGrafter"/>
</dbReference>
<sequence length="156" mass="17324">MGLVNEIKQLVMLAYHYARESAQTRTRIPKAMESLLSYFVISSVSSLGFGVLLFRYLEGWDLLDALYFSFVTLSSIGFGDIVPANPGHVIFSIVYILCGISMLSLIFDDVESEISSWICCVVASVLPKEKIEETPESATTISANIPALPLDKRHRE</sequence>
<evidence type="ECO:0000256" key="3">
    <source>
        <dbReference type="ARBA" id="ARBA00022692"/>
    </source>
</evidence>
<dbReference type="GO" id="GO:0030322">
    <property type="term" value="P:stabilization of membrane potential"/>
    <property type="evidence" value="ECO:0007669"/>
    <property type="project" value="TreeGrafter"/>
</dbReference>
<dbReference type="InterPro" id="IPR013099">
    <property type="entry name" value="K_chnl_dom"/>
</dbReference>
<dbReference type="AlphaFoldDB" id="A0A183IX88"/>
<proteinExistence type="predicted"/>
<evidence type="ECO:0000256" key="4">
    <source>
        <dbReference type="ARBA" id="ARBA00022989"/>
    </source>
</evidence>
<keyword evidence="5" id="KW-0406">Ion transport</keyword>
<dbReference type="PANTHER" id="PTHR11003:SF334">
    <property type="entry name" value="FI03418P"/>
    <property type="match status" value="1"/>
</dbReference>
<organism evidence="12">
    <name type="scientific">Soboliphyme baturini</name>
    <dbReference type="NCBI Taxonomy" id="241478"/>
    <lineage>
        <taxon>Eukaryota</taxon>
        <taxon>Metazoa</taxon>
        <taxon>Ecdysozoa</taxon>
        <taxon>Nematoda</taxon>
        <taxon>Enoplea</taxon>
        <taxon>Dorylaimia</taxon>
        <taxon>Dioctophymatida</taxon>
        <taxon>Dioctophymatoidea</taxon>
        <taxon>Soboliphymatidae</taxon>
        <taxon>Soboliphyme</taxon>
    </lineage>
</organism>
<dbReference type="Proteomes" id="UP000270296">
    <property type="component" value="Unassembled WGS sequence"/>
</dbReference>
<protein>
    <submittedName>
        <fullName evidence="12">Ion_trans_2 domain-containing protein</fullName>
    </submittedName>
</protein>